<feature type="domain" description="C2H2-type" evidence="12">
    <location>
        <begin position="232"/>
        <end position="261"/>
    </location>
</feature>
<dbReference type="SUPFAM" id="SSF57716">
    <property type="entry name" value="Glucocorticoid receptor-like (DNA-binding domain)"/>
    <property type="match status" value="1"/>
</dbReference>
<evidence type="ECO:0000259" key="13">
    <source>
        <dbReference type="PROSITE" id="PS51915"/>
    </source>
</evidence>
<dbReference type="Pfam" id="PF13894">
    <property type="entry name" value="zf-C2H2_4"/>
    <property type="match status" value="1"/>
</dbReference>
<evidence type="ECO:0000256" key="2">
    <source>
        <dbReference type="ARBA" id="ARBA00022723"/>
    </source>
</evidence>
<dbReference type="PROSITE" id="PS00028">
    <property type="entry name" value="ZINC_FINGER_C2H2_1"/>
    <property type="match status" value="3"/>
</dbReference>
<keyword evidence="2 10" id="KW-0479">Metal-binding</keyword>
<protein>
    <submittedName>
        <fullName evidence="14">Uncharacterized protein</fullName>
    </submittedName>
</protein>
<dbReference type="GO" id="GO:0000978">
    <property type="term" value="F:RNA polymerase II cis-regulatory region sequence-specific DNA binding"/>
    <property type="evidence" value="ECO:0007669"/>
    <property type="project" value="TreeGrafter"/>
</dbReference>
<feature type="region of interest" description="Disordered" evidence="11">
    <location>
        <begin position="159"/>
        <end position="196"/>
    </location>
</feature>
<evidence type="ECO:0000313" key="14">
    <source>
        <dbReference type="EMBL" id="CAK1600283.1"/>
    </source>
</evidence>
<dbReference type="GO" id="GO:0008270">
    <property type="term" value="F:zinc ion binding"/>
    <property type="evidence" value="ECO:0007669"/>
    <property type="project" value="UniProtKB-UniRule"/>
</dbReference>
<evidence type="ECO:0000256" key="10">
    <source>
        <dbReference type="PROSITE-ProRule" id="PRU01263"/>
    </source>
</evidence>
<evidence type="ECO:0000256" key="8">
    <source>
        <dbReference type="ARBA" id="ARBA00037948"/>
    </source>
</evidence>
<dbReference type="InterPro" id="IPR013087">
    <property type="entry name" value="Znf_C2H2_type"/>
</dbReference>
<organism evidence="14 15">
    <name type="scientific">Parnassius mnemosyne</name>
    <name type="common">clouded apollo</name>
    <dbReference type="NCBI Taxonomy" id="213953"/>
    <lineage>
        <taxon>Eukaryota</taxon>
        <taxon>Metazoa</taxon>
        <taxon>Ecdysozoa</taxon>
        <taxon>Arthropoda</taxon>
        <taxon>Hexapoda</taxon>
        <taxon>Insecta</taxon>
        <taxon>Pterygota</taxon>
        <taxon>Neoptera</taxon>
        <taxon>Endopterygota</taxon>
        <taxon>Lepidoptera</taxon>
        <taxon>Glossata</taxon>
        <taxon>Ditrysia</taxon>
        <taxon>Papilionoidea</taxon>
        <taxon>Papilionidae</taxon>
        <taxon>Parnassiinae</taxon>
        <taxon>Parnassini</taxon>
        <taxon>Parnassius</taxon>
        <taxon>Driopa</taxon>
    </lineage>
</organism>
<keyword evidence="6" id="KW-0238">DNA-binding</keyword>
<dbReference type="GO" id="GO:0000981">
    <property type="term" value="F:DNA-binding transcription factor activity, RNA polymerase II-specific"/>
    <property type="evidence" value="ECO:0007669"/>
    <property type="project" value="TreeGrafter"/>
</dbReference>
<dbReference type="Proteomes" id="UP001314205">
    <property type="component" value="Unassembled WGS sequence"/>
</dbReference>
<evidence type="ECO:0000256" key="5">
    <source>
        <dbReference type="ARBA" id="ARBA00022833"/>
    </source>
</evidence>
<feature type="binding site" evidence="10">
    <location>
        <position position="55"/>
    </location>
    <ligand>
        <name>Zn(2+)</name>
        <dbReference type="ChEBI" id="CHEBI:29105"/>
    </ligand>
</feature>
<evidence type="ECO:0000256" key="7">
    <source>
        <dbReference type="ARBA" id="ARBA00023242"/>
    </source>
</evidence>
<dbReference type="Gene3D" id="3.40.1800.20">
    <property type="match status" value="1"/>
</dbReference>
<evidence type="ECO:0000313" key="15">
    <source>
        <dbReference type="Proteomes" id="UP001314205"/>
    </source>
</evidence>
<dbReference type="InterPro" id="IPR036236">
    <property type="entry name" value="Znf_C2H2_sf"/>
</dbReference>
<dbReference type="PANTHER" id="PTHR24388:SF54">
    <property type="entry name" value="PROTEIN ESCARGOT"/>
    <property type="match status" value="1"/>
</dbReference>
<gene>
    <name evidence="14" type="ORF">PARMNEM_LOCUS19060</name>
</gene>
<feature type="binding site" evidence="10">
    <location>
        <position position="11"/>
    </location>
    <ligand>
        <name>Zn(2+)</name>
        <dbReference type="ChEBI" id="CHEBI:29105"/>
    </ligand>
</feature>
<feature type="compositionally biased region" description="Polar residues" evidence="11">
    <location>
        <begin position="184"/>
        <end position="196"/>
    </location>
</feature>
<dbReference type="EMBL" id="CAVLGL010000115">
    <property type="protein sequence ID" value="CAK1600283.1"/>
    <property type="molecule type" value="Genomic_DNA"/>
</dbReference>
<comment type="similarity">
    <text evidence="8">Belongs to the snail C2H2-type zinc-finger protein family.</text>
</comment>
<dbReference type="SUPFAM" id="SSF57667">
    <property type="entry name" value="beta-beta-alpha zinc fingers"/>
    <property type="match status" value="1"/>
</dbReference>
<dbReference type="Pfam" id="PF07776">
    <property type="entry name" value="zf-AD"/>
    <property type="match status" value="1"/>
</dbReference>
<dbReference type="SMART" id="SM00355">
    <property type="entry name" value="ZnF_C2H2"/>
    <property type="match status" value="5"/>
</dbReference>
<sequence length="480" mass="54345">MTLNLEKCRLCLKLGNFYSIFTKDNNLQLAEMVMECAQVQIHMGDGLPDKICTECIQKLSSAYIFKQQCERSDQELRRHYVQQQTCSSSSTINIQSSVTETNNSCNYKSITSINDNNTFSIQTHIEQVKQSNISTLSSKVCLPETSAKRVIKKSPVLPKTKKKLASQNQKKVLPKNEHKRISKNKNGSNNLKAQSSVGSNKIIKAKSIALDVSKSSPNTKIMPDIRDTKFNLKCNKCGETFKLNIMLKRHLKTCSKSSRKSIQEITASPQQLVNFSCEICTAKFRTMQNLQKHMKVVHTTVLKQVSCEPKVESIKINIPCLYCNVSFSSYSVYCAHFNSCSNKYDISIFVCPICHRKLIGKSAYFIHIKMFHFEPQEDIKLTMGIKPSTHMCCLCNKTLPTPELLRKHLESHSPISIESRVSNKSRASMSNKTADIISVTNKHKLSSTEENFNLEQRHDPGKRAIILKSIDITSEIVLET</sequence>
<evidence type="ECO:0000256" key="4">
    <source>
        <dbReference type="ARBA" id="ARBA00022771"/>
    </source>
</evidence>
<keyword evidence="3" id="KW-0677">Repeat</keyword>
<evidence type="ECO:0000256" key="9">
    <source>
        <dbReference type="PROSITE-ProRule" id="PRU00042"/>
    </source>
</evidence>
<dbReference type="Gene3D" id="3.30.160.60">
    <property type="entry name" value="Classic Zinc Finger"/>
    <property type="match status" value="1"/>
</dbReference>
<dbReference type="PANTHER" id="PTHR24388">
    <property type="entry name" value="ZINC FINGER PROTEIN"/>
    <property type="match status" value="1"/>
</dbReference>
<evidence type="ECO:0000256" key="3">
    <source>
        <dbReference type="ARBA" id="ARBA00022737"/>
    </source>
</evidence>
<feature type="binding site" evidence="10">
    <location>
        <position position="8"/>
    </location>
    <ligand>
        <name>Zn(2+)</name>
        <dbReference type="ChEBI" id="CHEBI:29105"/>
    </ligand>
</feature>
<dbReference type="GO" id="GO:0005634">
    <property type="term" value="C:nucleus"/>
    <property type="evidence" value="ECO:0007669"/>
    <property type="project" value="UniProtKB-SubCell"/>
</dbReference>
<keyword evidence="5 10" id="KW-0862">Zinc</keyword>
<keyword evidence="15" id="KW-1185">Reference proteome</keyword>
<reference evidence="14 15" key="1">
    <citation type="submission" date="2023-11" db="EMBL/GenBank/DDBJ databases">
        <authorList>
            <person name="Hedman E."/>
            <person name="Englund M."/>
            <person name="Stromberg M."/>
            <person name="Nyberg Akerstrom W."/>
            <person name="Nylinder S."/>
            <person name="Jareborg N."/>
            <person name="Kallberg Y."/>
            <person name="Kronander E."/>
        </authorList>
    </citation>
    <scope>NUCLEOTIDE SEQUENCE [LARGE SCALE GENOMIC DNA]</scope>
</reference>
<dbReference type="SMART" id="SM00868">
    <property type="entry name" value="zf-AD"/>
    <property type="match status" value="1"/>
</dbReference>
<accession>A0AAV1LXZ0</accession>
<evidence type="ECO:0000256" key="6">
    <source>
        <dbReference type="ARBA" id="ARBA00023125"/>
    </source>
</evidence>
<evidence type="ECO:0000256" key="11">
    <source>
        <dbReference type="SAM" id="MobiDB-lite"/>
    </source>
</evidence>
<keyword evidence="7" id="KW-0539">Nucleus</keyword>
<comment type="caution">
    <text evidence="14">The sequence shown here is derived from an EMBL/GenBank/DDBJ whole genome shotgun (WGS) entry which is preliminary data.</text>
</comment>
<keyword evidence="4 9" id="KW-0863">Zinc-finger</keyword>
<evidence type="ECO:0000256" key="1">
    <source>
        <dbReference type="ARBA" id="ARBA00004123"/>
    </source>
</evidence>
<feature type="binding site" evidence="10">
    <location>
        <position position="52"/>
    </location>
    <ligand>
        <name>Zn(2+)</name>
        <dbReference type="ChEBI" id="CHEBI:29105"/>
    </ligand>
</feature>
<dbReference type="PROSITE" id="PS50157">
    <property type="entry name" value="ZINC_FINGER_C2H2_2"/>
    <property type="match status" value="2"/>
</dbReference>
<name>A0AAV1LXZ0_9NEOP</name>
<dbReference type="InterPro" id="IPR012934">
    <property type="entry name" value="Znf_AD"/>
</dbReference>
<comment type="subcellular location">
    <subcellularLocation>
        <location evidence="1">Nucleus</location>
    </subcellularLocation>
</comment>
<feature type="domain" description="C2H2-type" evidence="12">
    <location>
        <begin position="275"/>
        <end position="299"/>
    </location>
</feature>
<dbReference type="PROSITE" id="PS51915">
    <property type="entry name" value="ZAD"/>
    <property type="match status" value="1"/>
</dbReference>
<dbReference type="Pfam" id="PF00096">
    <property type="entry name" value="zf-C2H2"/>
    <property type="match status" value="1"/>
</dbReference>
<proteinExistence type="inferred from homology"/>
<evidence type="ECO:0000259" key="12">
    <source>
        <dbReference type="PROSITE" id="PS50157"/>
    </source>
</evidence>
<dbReference type="AlphaFoldDB" id="A0AAV1LXZ0"/>
<feature type="domain" description="ZAD" evidence="13">
    <location>
        <begin position="6"/>
        <end position="79"/>
    </location>
</feature>
<dbReference type="InterPro" id="IPR050527">
    <property type="entry name" value="Snail/Krueppel_Znf"/>
</dbReference>